<keyword evidence="3" id="KW-0997">Cell inner membrane</keyword>
<dbReference type="GO" id="GO:0006814">
    <property type="term" value="P:sodium ion transport"/>
    <property type="evidence" value="ECO:0007669"/>
    <property type="project" value="UniProtKB-KW"/>
</dbReference>
<dbReference type="GO" id="GO:0016655">
    <property type="term" value="F:oxidoreductase activity, acting on NAD(P)H, quinone or similar compound as acceptor"/>
    <property type="evidence" value="ECO:0007669"/>
    <property type="project" value="InterPro"/>
</dbReference>
<keyword evidence="12" id="KW-0406">Ion transport</keyword>
<evidence type="ECO:0000256" key="6">
    <source>
        <dbReference type="ARBA" id="ARBA00022643"/>
    </source>
</evidence>
<keyword evidence="18" id="KW-1185">Reference proteome</keyword>
<organism evidence="17 18">
    <name type="scientific">Hujiaoplasma nucleasis</name>
    <dbReference type="NCBI Taxonomy" id="2725268"/>
    <lineage>
        <taxon>Bacteria</taxon>
        <taxon>Bacillati</taxon>
        <taxon>Mycoplasmatota</taxon>
        <taxon>Mollicutes</taxon>
        <taxon>Candidatus Izemoplasmatales</taxon>
        <taxon>Hujiaoplasmataceae</taxon>
        <taxon>Hujiaoplasma</taxon>
    </lineage>
</organism>
<dbReference type="PANTHER" id="PTHR37838:SF1">
    <property type="entry name" value="NA(+)-TRANSLOCATING NADH-QUINONE REDUCTASE SUBUNIT C"/>
    <property type="match status" value="1"/>
</dbReference>
<accession>A0A7L6N3B7</accession>
<dbReference type="Pfam" id="PF04205">
    <property type="entry name" value="FMN_bind"/>
    <property type="match status" value="1"/>
</dbReference>
<keyword evidence="1" id="KW-0813">Transport</keyword>
<evidence type="ECO:0000256" key="11">
    <source>
        <dbReference type="ARBA" id="ARBA00023053"/>
    </source>
</evidence>
<evidence type="ECO:0000256" key="8">
    <source>
        <dbReference type="ARBA" id="ARBA00022967"/>
    </source>
</evidence>
<dbReference type="AlphaFoldDB" id="A0A7L6N3B7"/>
<feature type="domain" description="FMN-binding" evidence="16">
    <location>
        <begin position="93"/>
        <end position="185"/>
    </location>
</feature>
<evidence type="ECO:0000256" key="7">
    <source>
        <dbReference type="ARBA" id="ARBA00022692"/>
    </source>
</evidence>
<keyword evidence="6" id="KW-0288">FMN</keyword>
<evidence type="ECO:0000256" key="10">
    <source>
        <dbReference type="ARBA" id="ARBA00023027"/>
    </source>
</evidence>
<protein>
    <submittedName>
        <fullName evidence="17">FMN-binding protein</fullName>
    </submittedName>
</protein>
<keyword evidence="2" id="KW-1003">Cell membrane</keyword>
<keyword evidence="10" id="KW-0520">NAD</keyword>
<keyword evidence="8" id="KW-1278">Translocase</keyword>
<evidence type="ECO:0000256" key="5">
    <source>
        <dbReference type="ARBA" id="ARBA00022630"/>
    </source>
</evidence>
<evidence type="ECO:0000313" key="18">
    <source>
        <dbReference type="Proteomes" id="UP000512167"/>
    </source>
</evidence>
<dbReference type="Proteomes" id="UP000512167">
    <property type="component" value="Chromosome"/>
</dbReference>
<dbReference type="SMART" id="SM00900">
    <property type="entry name" value="FMN_bind"/>
    <property type="match status" value="1"/>
</dbReference>
<keyword evidence="7" id="KW-0812">Transmembrane</keyword>
<evidence type="ECO:0000256" key="13">
    <source>
        <dbReference type="ARBA" id="ARBA00023075"/>
    </source>
</evidence>
<keyword evidence="4" id="KW-0597">Phosphoprotein</keyword>
<keyword evidence="11" id="KW-0915">Sodium</keyword>
<sequence>MNQYLKMTLFVLIMALITSSVLLGVEALTADRIQANQDAKVKSAVLDANGIAYSITNINETFDAEIEIIELEDWVFYLNPDTGAVSFNIEGGGVWGPIEGILTLESDFETILNVTILQQEETPGLGGVIAESQYLATFVGKVMVPRFEINKDTSENAIYEIDSITGATNTSKRFETLINEDYLAAKAVWNSRNE</sequence>
<evidence type="ECO:0000256" key="3">
    <source>
        <dbReference type="ARBA" id="ARBA00022519"/>
    </source>
</evidence>
<keyword evidence="15" id="KW-0739">Sodium transport</keyword>
<name>A0A7L6N3B7_9MOLU</name>
<proteinExistence type="predicted"/>
<dbReference type="InterPro" id="IPR007329">
    <property type="entry name" value="FMN-bd"/>
</dbReference>
<evidence type="ECO:0000256" key="2">
    <source>
        <dbReference type="ARBA" id="ARBA00022475"/>
    </source>
</evidence>
<dbReference type="RefSeq" id="WP_312031614.1">
    <property type="nucleotide sequence ID" value="NZ_CP051151.1"/>
</dbReference>
<evidence type="ECO:0000256" key="9">
    <source>
        <dbReference type="ARBA" id="ARBA00022989"/>
    </source>
</evidence>
<keyword evidence="5" id="KW-0285">Flavoprotein</keyword>
<evidence type="ECO:0000259" key="16">
    <source>
        <dbReference type="SMART" id="SM00900"/>
    </source>
</evidence>
<reference evidence="17 18" key="1">
    <citation type="submission" date="2020-04" db="EMBL/GenBank/DDBJ databases">
        <authorList>
            <person name="Zheng R.K."/>
            <person name="Sun C.M."/>
        </authorList>
    </citation>
    <scope>NUCLEOTIDE SEQUENCE [LARGE SCALE GENOMIC DNA]</scope>
    <source>
        <strain evidence="18">zrk29</strain>
    </source>
</reference>
<evidence type="ECO:0000256" key="1">
    <source>
        <dbReference type="ARBA" id="ARBA00022448"/>
    </source>
</evidence>
<keyword evidence="14" id="KW-0472">Membrane</keyword>
<dbReference type="InterPro" id="IPR010204">
    <property type="entry name" value="NqrC"/>
</dbReference>
<evidence type="ECO:0000313" key="17">
    <source>
        <dbReference type="EMBL" id="QLY40766.1"/>
    </source>
</evidence>
<dbReference type="EMBL" id="CP051151">
    <property type="protein sequence ID" value="QLY40766.1"/>
    <property type="molecule type" value="Genomic_DNA"/>
</dbReference>
<dbReference type="PANTHER" id="PTHR37838">
    <property type="entry name" value="NA(+)-TRANSLOCATING NADH-QUINONE REDUCTASE SUBUNIT C"/>
    <property type="match status" value="1"/>
</dbReference>
<dbReference type="KEGG" id="tbk:HF295_07835"/>
<gene>
    <name evidence="17" type="ORF">HF295_07835</name>
</gene>
<dbReference type="GO" id="GO:0010181">
    <property type="term" value="F:FMN binding"/>
    <property type="evidence" value="ECO:0007669"/>
    <property type="project" value="InterPro"/>
</dbReference>
<evidence type="ECO:0000256" key="4">
    <source>
        <dbReference type="ARBA" id="ARBA00022553"/>
    </source>
</evidence>
<evidence type="ECO:0000256" key="12">
    <source>
        <dbReference type="ARBA" id="ARBA00023065"/>
    </source>
</evidence>
<keyword evidence="13" id="KW-0830">Ubiquinone</keyword>
<evidence type="ECO:0000256" key="14">
    <source>
        <dbReference type="ARBA" id="ARBA00023136"/>
    </source>
</evidence>
<dbReference type="GO" id="GO:0016020">
    <property type="term" value="C:membrane"/>
    <property type="evidence" value="ECO:0007669"/>
    <property type="project" value="InterPro"/>
</dbReference>
<evidence type="ECO:0000256" key="15">
    <source>
        <dbReference type="ARBA" id="ARBA00023201"/>
    </source>
</evidence>
<keyword evidence="9" id="KW-1133">Transmembrane helix</keyword>